<evidence type="ECO:0000313" key="4">
    <source>
        <dbReference type="Proteomes" id="UP001469749"/>
    </source>
</evidence>
<dbReference type="SUPFAM" id="SSF53850">
    <property type="entry name" value="Periplasmic binding protein-like II"/>
    <property type="match status" value="1"/>
</dbReference>
<dbReference type="PANTHER" id="PTHR30290">
    <property type="entry name" value="PERIPLASMIC BINDING COMPONENT OF ABC TRANSPORTER"/>
    <property type="match status" value="1"/>
</dbReference>
<organism evidence="3 4">
    <name type="scientific">Coprococcus intestinihominis</name>
    <dbReference type="NCBI Taxonomy" id="3133154"/>
    <lineage>
        <taxon>Bacteria</taxon>
        <taxon>Bacillati</taxon>
        <taxon>Bacillota</taxon>
        <taxon>Clostridia</taxon>
        <taxon>Lachnospirales</taxon>
        <taxon>Lachnospiraceae</taxon>
        <taxon>Coprococcus</taxon>
    </lineage>
</organism>
<dbReference type="PIRSF" id="PIRSF002741">
    <property type="entry name" value="MppA"/>
    <property type="match status" value="1"/>
</dbReference>
<keyword evidence="4" id="KW-1185">Reference proteome</keyword>
<name>A0ABV1B755_9FIRM</name>
<dbReference type="EMBL" id="JBBMEK010000158">
    <property type="protein sequence ID" value="MEQ2365786.1"/>
    <property type="molecule type" value="Genomic_DNA"/>
</dbReference>
<dbReference type="RefSeq" id="WP_349085494.1">
    <property type="nucleotide sequence ID" value="NZ_JBBMEK010000158.1"/>
</dbReference>
<feature type="chain" id="PRO_5046946827" evidence="1">
    <location>
        <begin position="21"/>
        <end position="499"/>
    </location>
</feature>
<dbReference type="InterPro" id="IPR030678">
    <property type="entry name" value="Peptide/Ni-bd"/>
</dbReference>
<proteinExistence type="predicted"/>
<dbReference type="CDD" id="cd08512">
    <property type="entry name" value="PBP2_NikA_DppA_OppA_like_7"/>
    <property type="match status" value="1"/>
</dbReference>
<feature type="non-terminal residue" evidence="3">
    <location>
        <position position="499"/>
    </location>
</feature>
<sequence>MKKKFLAMALGIAVVLSCTACGGGSSDAAAPASGETNAASSEAGSDSAAGGSTTVTVAIGAGFSTLDPGYVYEKYPPLVINACYENLFKFYSNDGAAEPCLADSYEFSDDNKTLTVKLKENVTFASGNKMTSADVAFSINRCKNLQGNPSFICDTIDSIETPDDYTVVFHLTQPDSAILSKLTYSSLAVLDSAVVKEHGGTDAADASSTDTAQAYLDTASAGSGMYIMTSYTPDSEIVLEKNPNYWGESTNVDKYVIKIQPDANTQMMTLSSGDLDIAMNMTDDTMSELTGDNVAKINTATKTVGFLLMNMNEEYGGPVSNPKVQQAIRKALDYTGIQTIVGEGAETPYSIIQDGFMGAKGQRPADYTNIDEAKQLLADAGYPDGFDIDMPVCDLDMEGVLLTDLAQKVKDDLSQIGINVNIVSQPWAAGFGDDYRDGKIGFTVMYWSTDYNDPNVQLEFLPGQSVGLRAGWTTDMDPDLAQLYADALNATDNDARTVV</sequence>
<dbReference type="Pfam" id="PF00496">
    <property type="entry name" value="SBP_bac_5"/>
    <property type="match status" value="1"/>
</dbReference>
<dbReference type="Gene3D" id="3.40.190.10">
    <property type="entry name" value="Periplasmic binding protein-like II"/>
    <property type="match status" value="1"/>
</dbReference>
<evidence type="ECO:0000259" key="2">
    <source>
        <dbReference type="Pfam" id="PF00496"/>
    </source>
</evidence>
<evidence type="ECO:0000256" key="1">
    <source>
        <dbReference type="SAM" id="SignalP"/>
    </source>
</evidence>
<dbReference type="Proteomes" id="UP001469749">
    <property type="component" value="Unassembled WGS sequence"/>
</dbReference>
<keyword evidence="1" id="KW-0732">Signal</keyword>
<dbReference type="Gene3D" id="3.90.76.10">
    <property type="entry name" value="Dipeptide-binding Protein, Domain 1"/>
    <property type="match status" value="1"/>
</dbReference>
<feature type="domain" description="Solute-binding protein family 5" evidence="2">
    <location>
        <begin position="98"/>
        <end position="461"/>
    </location>
</feature>
<gene>
    <name evidence="3" type="ORF">WMO25_11935</name>
</gene>
<reference evidence="3 4" key="1">
    <citation type="submission" date="2024-03" db="EMBL/GenBank/DDBJ databases">
        <title>Human intestinal bacterial collection.</title>
        <authorList>
            <person name="Pauvert C."/>
            <person name="Hitch T.C.A."/>
            <person name="Clavel T."/>
        </authorList>
    </citation>
    <scope>NUCLEOTIDE SEQUENCE [LARGE SCALE GENOMIC DNA]</scope>
    <source>
        <strain evidence="3 4">CLA-AA-H190</strain>
    </source>
</reference>
<protein>
    <submittedName>
        <fullName evidence="3">ABC transporter substrate-binding protein</fullName>
    </submittedName>
</protein>
<feature type="signal peptide" evidence="1">
    <location>
        <begin position="1"/>
        <end position="20"/>
    </location>
</feature>
<dbReference type="InterPro" id="IPR039424">
    <property type="entry name" value="SBP_5"/>
</dbReference>
<comment type="caution">
    <text evidence="3">The sequence shown here is derived from an EMBL/GenBank/DDBJ whole genome shotgun (WGS) entry which is preliminary data.</text>
</comment>
<dbReference type="InterPro" id="IPR000914">
    <property type="entry name" value="SBP_5_dom"/>
</dbReference>
<dbReference type="Gene3D" id="3.10.105.10">
    <property type="entry name" value="Dipeptide-binding Protein, Domain 3"/>
    <property type="match status" value="1"/>
</dbReference>
<accession>A0ABV1B755</accession>
<dbReference type="PROSITE" id="PS51257">
    <property type="entry name" value="PROKAR_LIPOPROTEIN"/>
    <property type="match status" value="1"/>
</dbReference>
<evidence type="ECO:0000313" key="3">
    <source>
        <dbReference type="EMBL" id="MEQ2365786.1"/>
    </source>
</evidence>